<evidence type="ECO:0000313" key="1">
    <source>
        <dbReference type="EMBL" id="HJD34111.1"/>
    </source>
</evidence>
<sequence length="55" mass="6149">MGARDQGNGLEDRDLSDYSYWDGAILKDDESGKYYMFASRWNQAGGHWGQDGISG</sequence>
<dbReference type="Proteomes" id="UP000823897">
    <property type="component" value="Unassembled WGS sequence"/>
</dbReference>
<gene>
    <name evidence="1" type="ORF">H9911_06190</name>
</gene>
<evidence type="ECO:0000313" key="2">
    <source>
        <dbReference type="Proteomes" id="UP000823897"/>
    </source>
</evidence>
<organism evidence="1 2">
    <name type="scientific">Candidatus Mediterraneibacter tabaqchaliae</name>
    <dbReference type="NCBI Taxonomy" id="2838689"/>
    <lineage>
        <taxon>Bacteria</taxon>
        <taxon>Bacillati</taxon>
        <taxon>Bacillota</taxon>
        <taxon>Clostridia</taxon>
        <taxon>Lachnospirales</taxon>
        <taxon>Lachnospiraceae</taxon>
        <taxon>Mediterraneibacter</taxon>
    </lineage>
</organism>
<reference evidence="1" key="1">
    <citation type="journal article" date="2021" name="PeerJ">
        <title>Extensive microbial diversity within the chicken gut microbiome revealed by metagenomics and culture.</title>
        <authorList>
            <person name="Gilroy R."/>
            <person name="Ravi A."/>
            <person name="Getino M."/>
            <person name="Pursley I."/>
            <person name="Horton D.L."/>
            <person name="Alikhan N.F."/>
            <person name="Baker D."/>
            <person name="Gharbi K."/>
            <person name="Hall N."/>
            <person name="Watson M."/>
            <person name="Adriaenssens E.M."/>
            <person name="Foster-Nyarko E."/>
            <person name="Jarju S."/>
            <person name="Secka A."/>
            <person name="Antonio M."/>
            <person name="Oren A."/>
            <person name="Chaudhuri R.R."/>
            <person name="La Ragione R."/>
            <person name="Hildebrand F."/>
            <person name="Pallen M.J."/>
        </authorList>
    </citation>
    <scope>NUCLEOTIDE SEQUENCE</scope>
    <source>
        <strain evidence="1">ChiGjej3B3-11674</strain>
    </source>
</reference>
<protein>
    <submittedName>
        <fullName evidence="1">Uncharacterized protein</fullName>
    </submittedName>
</protein>
<comment type="caution">
    <text evidence="1">The sequence shown here is derived from an EMBL/GenBank/DDBJ whole genome shotgun (WGS) entry which is preliminary data.</text>
</comment>
<proteinExistence type="predicted"/>
<dbReference type="AlphaFoldDB" id="A0A9D2R7E3"/>
<reference evidence="1" key="2">
    <citation type="submission" date="2021-04" db="EMBL/GenBank/DDBJ databases">
        <authorList>
            <person name="Gilroy R."/>
        </authorList>
    </citation>
    <scope>NUCLEOTIDE SEQUENCE</scope>
    <source>
        <strain evidence="1">ChiGjej3B3-11674</strain>
    </source>
</reference>
<accession>A0A9D2R7E3</accession>
<dbReference type="EMBL" id="DWUV01000115">
    <property type="protein sequence ID" value="HJD34111.1"/>
    <property type="molecule type" value="Genomic_DNA"/>
</dbReference>
<name>A0A9D2R7E3_9FIRM</name>